<dbReference type="Proteomes" id="UP000194450">
    <property type="component" value="Unassembled WGS sequence"/>
</dbReference>
<proteinExistence type="predicted"/>
<dbReference type="RefSeq" id="WP_086433827.1">
    <property type="nucleotide sequence ID" value="NZ_FXWH01000001.1"/>
</dbReference>
<keyword evidence="2" id="KW-1185">Reference proteome</keyword>
<protein>
    <recommendedName>
        <fullName evidence="3">DUF3806 domain-containing protein</fullName>
    </recommendedName>
</protein>
<accession>A0A1Y6EI73</accession>
<reference evidence="2" key="1">
    <citation type="submission" date="2017-04" db="EMBL/GenBank/DDBJ databases">
        <authorList>
            <person name="Varghese N."/>
            <person name="Submissions S."/>
        </authorList>
    </citation>
    <scope>NUCLEOTIDE SEQUENCE [LARGE SCALE GENOMIC DNA]</scope>
</reference>
<sequence>MQQQELDTLMQQMFADTKSYAEEQFQISLDGSEASVADVDVLIEKLIASANHDLSDNKVVFTLSNMLGGYVGEVFRQSHGGSWHYDTSDEQAPAVFLLKNEASYAFAGMAFQCLMQNSTLTMQQYYQHAAEQTNEH</sequence>
<evidence type="ECO:0000313" key="2">
    <source>
        <dbReference type="Proteomes" id="UP000194450"/>
    </source>
</evidence>
<dbReference type="EMBL" id="FXWH01000001">
    <property type="protein sequence ID" value="SMQ62126.1"/>
    <property type="molecule type" value="Genomic_DNA"/>
</dbReference>
<evidence type="ECO:0008006" key="3">
    <source>
        <dbReference type="Google" id="ProtNLM"/>
    </source>
</evidence>
<evidence type="ECO:0000313" key="1">
    <source>
        <dbReference type="EMBL" id="SMQ62126.1"/>
    </source>
</evidence>
<dbReference type="AlphaFoldDB" id="A0A1Y6EI73"/>
<organism evidence="1 2">
    <name type="scientific">Pseudidiomarina planktonica</name>
    <dbReference type="NCBI Taxonomy" id="1323738"/>
    <lineage>
        <taxon>Bacteria</taxon>
        <taxon>Pseudomonadati</taxon>
        <taxon>Pseudomonadota</taxon>
        <taxon>Gammaproteobacteria</taxon>
        <taxon>Alteromonadales</taxon>
        <taxon>Idiomarinaceae</taxon>
        <taxon>Pseudidiomarina</taxon>
    </lineage>
</organism>
<name>A0A1Y6EI73_9GAMM</name>
<gene>
    <name evidence="1" type="ORF">SAMN06297229_0663</name>
</gene>
<dbReference type="OrthoDB" id="8779193at2"/>